<proteinExistence type="predicted"/>
<organism evidence="2 3">
    <name type="scientific">Hibiscus sabdariffa</name>
    <name type="common">roselle</name>
    <dbReference type="NCBI Taxonomy" id="183260"/>
    <lineage>
        <taxon>Eukaryota</taxon>
        <taxon>Viridiplantae</taxon>
        <taxon>Streptophyta</taxon>
        <taxon>Embryophyta</taxon>
        <taxon>Tracheophyta</taxon>
        <taxon>Spermatophyta</taxon>
        <taxon>Magnoliopsida</taxon>
        <taxon>eudicotyledons</taxon>
        <taxon>Gunneridae</taxon>
        <taxon>Pentapetalae</taxon>
        <taxon>rosids</taxon>
        <taxon>malvids</taxon>
        <taxon>Malvales</taxon>
        <taxon>Malvaceae</taxon>
        <taxon>Malvoideae</taxon>
        <taxon>Hibiscus</taxon>
    </lineage>
</organism>
<dbReference type="EMBL" id="JBBPBM010000025">
    <property type="protein sequence ID" value="KAK8540210.1"/>
    <property type="molecule type" value="Genomic_DNA"/>
</dbReference>
<evidence type="ECO:0000313" key="2">
    <source>
        <dbReference type="EMBL" id="KAK8540210.1"/>
    </source>
</evidence>
<feature type="compositionally biased region" description="Polar residues" evidence="1">
    <location>
        <begin position="40"/>
        <end position="60"/>
    </location>
</feature>
<sequence>MHATPPCIESSCSKQQPTSTPATGDFSPCQLAPNGHPTLNLHQSCNSQQERWGRSFPNQAKSSHHPPSKSPPSGLPKGGIHPSSTLTIF</sequence>
<protein>
    <submittedName>
        <fullName evidence="2">Uncharacterized protein</fullName>
    </submittedName>
</protein>
<name>A0ABR2DIT4_9ROSI</name>
<gene>
    <name evidence="2" type="ORF">V6N12_046499</name>
</gene>
<comment type="caution">
    <text evidence="2">The sequence shown here is derived from an EMBL/GenBank/DDBJ whole genome shotgun (WGS) entry which is preliminary data.</text>
</comment>
<keyword evidence="3" id="KW-1185">Reference proteome</keyword>
<reference evidence="2 3" key="1">
    <citation type="journal article" date="2024" name="G3 (Bethesda)">
        <title>Genome assembly of Hibiscus sabdariffa L. provides insights into metabolisms of medicinal natural products.</title>
        <authorList>
            <person name="Kim T."/>
        </authorList>
    </citation>
    <scope>NUCLEOTIDE SEQUENCE [LARGE SCALE GENOMIC DNA]</scope>
    <source>
        <strain evidence="2">TK-2024</strain>
        <tissue evidence="2">Old leaves</tissue>
    </source>
</reference>
<evidence type="ECO:0000256" key="1">
    <source>
        <dbReference type="SAM" id="MobiDB-lite"/>
    </source>
</evidence>
<evidence type="ECO:0000313" key="3">
    <source>
        <dbReference type="Proteomes" id="UP001472677"/>
    </source>
</evidence>
<feature type="region of interest" description="Disordered" evidence="1">
    <location>
        <begin position="1"/>
        <end position="89"/>
    </location>
</feature>
<feature type="compositionally biased region" description="Polar residues" evidence="1">
    <location>
        <begin position="10"/>
        <end position="22"/>
    </location>
</feature>
<dbReference type="Proteomes" id="UP001472677">
    <property type="component" value="Unassembled WGS sequence"/>
</dbReference>
<accession>A0ABR2DIT4</accession>